<keyword evidence="4" id="KW-1185">Reference proteome</keyword>
<evidence type="ECO:0000313" key="2">
    <source>
        <dbReference type="EMBL" id="MBV6546173.1"/>
    </source>
</evidence>
<protein>
    <submittedName>
        <fullName evidence="2">Uncharacterized protein</fullName>
    </submittedName>
</protein>
<name>A0A949T4Z0_9PAST</name>
<dbReference type="EMBL" id="JABUMC010000003">
    <property type="protein sequence ID" value="MBV6546173.1"/>
    <property type="molecule type" value="Genomic_DNA"/>
</dbReference>
<proteinExistence type="predicted"/>
<dbReference type="Proteomes" id="UP000732858">
    <property type="component" value="Unassembled WGS sequence"/>
</dbReference>
<dbReference type="EMBL" id="JABULY010000001">
    <property type="protein sequence ID" value="MBV6531043.1"/>
    <property type="molecule type" value="Genomic_DNA"/>
</dbReference>
<evidence type="ECO:0000313" key="4">
    <source>
        <dbReference type="Proteomes" id="UP001196379"/>
    </source>
</evidence>
<gene>
    <name evidence="1" type="ORF">HT657_02585</name>
    <name evidence="2" type="ORF">HT672_02510</name>
</gene>
<evidence type="ECO:0000313" key="1">
    <source>
        <dbReference type="EMBL" id="MBV6531043.1"/>
    </source>
</evidence>
<dbReference type="RefSeq" id="WP_198303056.1">
    <property type="nucleotide sequence ID" value="NZ_JABULY010000001.1"/>
</dbReference>
<dbReference type="Proteomes" id="UP001196379">
    <property type="component" value="Unassembled WGS sequence"/>
</dbReference>
<evidence type="ECO:0000313" key="3">
    <source>
        <dbReference type="Proteomes" id="UP000732858"/>
    </source>
</evidence>
<organism evidence="2 3">
    <name type="scientific">Ursidibacter maritimus</name>
    <dbReference type="NCBI Taxonomy" id="1331689"/>
    <lineage>
        <taxon>Bacteria</taxon>
        <taxon>Pseudomonadati</taxon>
        <taxon>Pseudomonadota</taxon>
        <taxon>Gammaproteobacteria</taxon>
        <taxon>Pasteurellales</taxon>
        <taxon>Pasteurellaceae</taxon>
        <taxon>Ursidibacter</taxon>
    </lineage>
</organism>
<reference evidence="2 4" key="1">
    <citation type="journal article" date="2021" name="Mol. Ecol.">
        <title>Polar bear-adapted Ursidibacter maritimus are remarkably conserved after generations in captivity.</title>
        <authorList>
            <person name="Espinosa-Gongora C."/>
            <person name="Hansen M.J."/>
            <person name="Bertelsen M.F."/>
            <person name="Bojesen A.M."/>
        </authorList>
    </citation>
    <scope>NUCLEOTIDE SEQUENCE</scope>
    <source>
        <strain evidence="2">Pb43105x</strain>
        <strain evidence="1 4">Pb43106</strain>
    </source>
</reference>
<accession>A0A949T4Z0</accession>
<sequence>MKILTTYFNSQLVNAGLPDNLEINWSLSYCQGDGVAFYGTLYSSYWNDLFKKIYPEQKRKQRMFERLLKSILDWENYYHKIVIYRNQFGYRYAHFNTMEIDAPQAENLSFFYDVEAKKEWYFSADNVYKYQALWNDFITDLEEYIRDLSKRLESEGYQIIEATPYESEVAYKFETKNYRVELITDPLPFYDHHFETHMYDCDFENIETLCGEALKGRVRFVNVYAQVLDKKTGIALGEDYFGSLTYDPKDKSLRGYRQILIREAIKAARADDGLISRQAQLMRKTQSSQPYTVN</sequence>
<dbReference type="AlphaFoldDB" id="A0A949T4Z0"/>
<dbReference type="GeneID" id="65548370"/>
<comment type="caution">
    <text evidence="2">The sequence shown here is derived from an EMBL/GenBank/DDBJ whole genome shotgun (WGS) entry which is preliminary data.</text>
</comment>